<comment type="similarity">
    <text evidence="5">Belongs to the SAT4 family.</text>
</comment>
<feature type="transmembrane region" description="Helical" evidence="7">
    <location>
        <begin position="111"/>
        <end position="133"/>
    </location>
</feature>
<sequence length="425" mass="47252">MAHSDDSVAESGKQSEKITIAFLILAWVFVLLRIWTRTHVISNFGWDDTTMILACLIFSVYSAALLYMEANGGGTHVTSVLQLQLLTKVNLSPNNSIYAANHLQWVVISEATYVIAMMMLKISLGIFFARIVIKPWQIGLIYVNVGINIFSSAAAFFYVLFRCGANIDNYVLQQVANRCAPRTLDRFIAYQQAAITTLTDIVFVTLPVLILWNANMSRRSKISVGFILCLATLGVVCSALRFRYVDGLTDTADFFWAAVNISKWSTIECGASIIAGCLATLRPFIRRVFVNARSSTLGSYVKQASRSLRSSERSNMSSLPRHNSASTAAKTGGSRDKQSIRHAHEPTLMEFLAHPGEEVIPMSDRPAHVRESEERILQQPGVDGIDFPWPAKSHERRNRRTIHASWTLRNGVASDGRTTDRPTAT</sequence>
<comment type="subcellular location">
    <subcellularLocation>
        <location evidence="1">Membrane</location>
        <topology evidence="1">Multi-pass membrane protein</topology>
    </subcellularLocation>
</comment>
<evidence type="ECO:0000256" key="7">
    <source>
        <dbReference type="SAM" id="Phobius"/>
    </source>
</evidence>
<evidence type="ECO:0000313" key="10">
    <source>
        <dbReference type="Proteomes" id="UP000800096"/>
    </source>
</evidence>
<feature type="region of interest" description="Disordered" evidence="6">
    <location>
        <begin position="308"/>
        <end position="339"/>
    </location>
</feature>
<protein>
    <recommendedName>
        <fullName evidence="8">Rhodopsin domain-containing protein</fullName>
    </recommendedName>
</protein>
<evidence type="ECO:0000256" key="4">
    <source>
        <dbReference type="ARBA" id="ARBA00023136"/>
    </source>
</evidence>
<keyword evidence="4 7" id="KW-0472">Membrane</keyword>
<dbReference type="InterPro" id="IPR052337">
    <property type="entry name" value="SAT4-like"/>
</dbReference>
<evidence type="ECO:0000256" key="3">
    <source>
        <dbReference type="ARBA" id="ARBA00022989"/>
    </source>
</evidence>
<dbReference type="Proteomes" id="UP000800096">
    <property type="component" value="Unassembled WGS sequence"/>
</dbReference>
<name>A0A6A5QI28_AMPQU</name>
<keyword evidence="2 7" id="KW-0812">Transmembrane</keyword>
<feature type="domain" description="Rhodopsin" evidence="8">
    <location>
        <begin position="32"/>
        <end position="287"/>
    </location>
</feature>
<feature type="compositionally biased region" description="Low complexity" evidence="6">
    <location>
        <begin position="308"/>
        <end position="321"/>
    </location>
</feature>
<dbReference type="InterPro" id="IPR049326">
    <property type="entry name" value="Rhodopsin_dom_fungi"/>
</dbReference>
<dbReference type="Pfam" id="PF20684">
    <property type="entry name" value="Fung_rhodopsin"/>
    <property type="match status" value="1"/>
</dbReference>
<feature type="transmembrane region" description="Helical" evidence="7">
    <location>
        <begin position="264"/>
        <end position="285"/>
    </location>
</feature>
<feature type="transmembrane region" description="Helical" evidence="7">
    <location>
        <begin position="48"/>
        <end position="68"/>
    </location>
</feature>
<evidence type="ECO:0000313" key="9">
    <source>
        <dbReference type="EMBL" id="KAF1914480.1"/>
    </source>
</evidence>
<feature type="transmembrane region" description="Helical" evidence="7">
    <location>
        <begin position="224"/>
        <end position="244"/>
    </location>
</feature>
<dbReference type="AlphaFoldDB" id="A0A6A5QI28"/>
<reference evidence="9" key="1">
    <citation type="journal article" date="2020" name="Stud. Mycol.">
        <title>101 Dothideomycetes genomes: a test case for predicting lifestyles and emergence of pathogens.</title>
        <authorList>
            <person name="Haridas S."/>
            <person name="Albert R."/>
            <person name="Binder M."/>
            <person name="Bloem J."/>
            <person name="Labutti K."/>
            <person name="Salamov A."/>
            <person name="Andreopoulos B."/>
            <person name="Baker S."/>
            <person name="Barry K."/>
            <person name="Bills G."/>
            <person name="Bluhm B."/>
            <person name="Cannon C."/>
            <person name="Castanera R."/>
            <person name="Culley D."/>
            <person name="Daum C."/>
            <person name="Ezra D."/>
            <person name="Gonzalez J."/>
            <person name="Henrissat B."/>
            <person name="Kuo A."/>
            <person name="Liang C."/>
            <person name="Lipzen A."/>
            <person name="Lutzoni F."/>
            <person name="Magnuson J."/>
            <person name="Mondo S."/>
            <person name="Nolan M."/>
            <person name="Ohm R."/>
            <person name="Pangilinan J."/>
            <person name="Park H.-J."/>
            <person name="Ramirez L."/>
            <person name="Alfaro M."/>
            <person name="Sun H."/>
            <person name="Tritt A."/>
            <person name="Yoshinaga Y."/>
            <person name="Zwiers L.-H."/>
            <person name="Turgeon B."/>
            <person name="Goodwin S."/>
            <person name="Spatafora J."/>
            <person name="Crous P."/>
            <person name="Grigoriev I."/>
        </authorList>
    </citation>
    <scope>NUCLEOTIDE SEQUENCE</scope>
    <source>
        <strain evidence="9">HMLAC05119</strain>
    </source>
</reference>
<feature type="transmembrane region" description="Helical" evidence="7">
    <location>
        <begin position="193"/>
        <end position="212"/>
    </location>
</feature>
<organism evidence="9 10">
    <name type="scientific">Ampelomyces quisqualis</name>
    <name type="common">Powdery mildew agent</name>
    <dbReference type="NCBI Taxonomy" id="50730"/>
    <lineage>
        <taxon>Eukaryota</taxon>
        <taxon>Fungi</taxon>
        <taxon>Dikarya</taxon>
        <taxon>Ascomycota</taxon>
        <taxon>Pezizomycotina</taxon>
        <taxon>Dothideomycetes</taxon>
        <taxon>Pleosporomycetidae</taxon>
        <taxon>Pleosporales</taxon>
        <taxon>Pleosporineae</taxon>
        <taxon>Phaeosphaeriaceae</taxon>
        <taxon>Ampelomyces</taxon>
    </lineage>
</organism>
<proteinExistence type="inferred from homology"/>
<dbReference type="OrthoDB" id="4682787at2759"/>
<evidence type="ECO:0000259" key="8">
    <source>
        <dbReference type="Pfam" id="PF20684"/>
    </source>
</evidence>
<evidence type="ECO:0000256" key="6">
    <source>
        <dbReference type="SAM" id="MobiDB-lite"/>
    </source>
</evidence>
<dbReference type="PANTHER" id="PTHR33048:SF96">
    <property type="entry name" value="INTEGRAL MEMBRANE PROTEIN"/>
    <property type="match status" value="1"/>
</dbReference>
<keyword evidence="10" id="KW-1185">Reference proteome</keyword>
<dbReference type="EMBL" id="ML979137">
    <property type="protein sequence ID" value="KAF1914480.1"/>
    <property type="molecule type" value="Genomic_DNA"/>
</dbReference>
<gene>
    <name evidence="9" type="ORF">BDU57DRAFT_295566</name>
</gene>
<dbReference type="PANTHER" id="PTHR33048">
    <property type="entry name" value="PTH11-LIKE INTEGRAL MEMBRANE PROTEIN (AFU_ORTHOLOGUE AFUA_5G11245)"/>
    <property type="match status" value="1"/>
</dbReference>
<feature type="transmembrane region" description="Helical" evidence="7">
    <location>
        <begin position="140"/>
        <end position="161"/>
    </location>
</feature>
<evidence type="ECO:0000256" key="5">
    <source>
        <dbReference type="ARBA" id="ARBA00038359"/>
    </source>
</evidence>
<evidence type="ECO:0000256" key="2">
    <source>
        <dbReference type="ARBA" id="ARBA00022692"/>
    </source>
</evidence>
<keyword evidence="3 7" id="KW-1133">Transmembrane helix</keyword>
<dbReference type="GO" id="GO:0016020">
    <property type="term" value="C:membrane"/>
    <property type="evidence" value="ECO:0007669"/>
    <property type="project" value="UniProtKB-SubCell"/>
</dbReference>
<feature type="transmembrane region" description="Helical" evidence="7">
    <location>
        <begin position="18"/>
        <end position="36"/>
    </location>
</feature>
<accession>A0A6A5QI28</accession>
<evidence type="ECO:0000256" key="1">
    <source>
        <dbReference type="ARBA" id="ARBA00004141"/>
    </source>
</evidence>